<gene>
    <name evidence="10" type="ORF">E4V82_22635</name>
</gene>
<dbReference type="CDD" id="cd05931">
    <property type="entry name" value="FAAL"/>
    <property type="match status" value="1"/>
</dbReference>
<dbReference type="FunFam" id="3.40.50.980:FF:000001">
    <property type="entry name" value="Non-ribosomal peptide synthetase"/>
    <property type="match status" value="1"/>
</dbReference>
<dbReference type="InterPro" id="IPR000415">
    <property type="entry name" value="Nitroreductase-like"/>
</dbReference>
<dbReference type="GO" id="GO:0031177">
    <property type="term" value="F:phosphopantetheine binding"/>
    <property type="evidence" value="ECO:0007669"/>
    <property type="project" value="TreeGrafter"/>
</dbReference>
<keyword evidence="6" id="KW-0436">Ligase</keyword>
<keyword evidence="4" id="KW-0596">Phosphopantetheine</keyword>
<keyword evidence="8" id="KW-0443">Lipid metabolism</keyword>
<reference evidence="10 11" key="1">
    <citation type="journal article" date="2019" name="Lett. Appl. Microbiol.">
        <title>A case of 'blown pack' spoilage of vacuum-packaged pork likely associated with Clostridium estertheticum in Canada.</title>
        <authorList>
            <person name="Zhang P."/>
            <person name="Ward P."/>
            <person name="McMullen L.M."/>
            <person name="Yang X."/>
        </authorList>
    </citation>
    <scope>NUCLEOTIDE SEQUENCE [LARGE SCALE GENOMIC DNA]</scope>
    <source>
        <strain evidence="10 11">MA19</strain>
    </source>
</reference>
<keyword evidence="7" id="KW-0276">Fatty acid metabolism</keyword>
<dbReference type="Gene3D" id="3.40.50.12780">
    <property type="entry name" value="N-terminal domain of ligase-like"/>
    <property type="match status" value="2"/>
</dbReference>
<dbReference type="PANTHER" id="PTHR45527">
    <property type="entry name" value="NONRIBOSOMAL PEPTIDE SYNTHETASE"/>
    <property type="match status" value="1"/>
</dbReference>
<proteinExistence type="inferred from homology"/>
<dbReference type="Proteomes" id="UP000342249">
    <property type="component" value="Unassembled WGS sequence"/>
</dbReference>
<evidence type="ECO:0000256" key="5">
    <source>
        <dbReference type="ARBA" id="ARBA00022553"/>
    </source>
</evidence>
<dbReference type="NCBIfam" id="TIGR01733">
    <property type="entry name" value="AA-adenyl-dom"/>
    <property type="match status" value="1"/>
</dbReference>
<dbReference type="InterPro" id="IPR042099">
    <property type="entry name" value="ANL_N_sf"/>
</dbReference>
<dbReference type="EMBL" id="SPSF01000056">
    <property type="protein sequence ID" value="MPQ64866.1"/>
    <property type="molecule type" value="Genomic_DNA"/>
</dbReference>
<feature type="domain" description="Carrier" evidence="9">
    <location>
        <begin position="607"/>
        <end position="684"/>
    </location>
</feature>
<dbReference type="Gene3D" id="3.30.559.30">
    <property type="entry name" value="Nonribosomal peptide synthetase, condensation domain"/>
    <property type="match status" value="1"/>
</dbReference>
<keyword evidence="5" id="KW-0597">Phosphoprotein</keyword>
<dbReference type="GO" id="GO:0008610">
    <property type="term" value="P:lipid biosynthetic process"/>
    <property type="evidence" value="ECO:0007669"/>
    <property type="project" value="InterPro"/>
</dbReference>
<dbReference type="SUPFAM" id="SSF56801">
    <property type="entry name" value="Acetyl-CoA synthetase-like"/>
    <property type="match status" value="2"/>
</dbReference>
<protein>
    <submittedName>
        <fullName evidence="10">Amino acid adenylation domain-containing protein</fullName>
    </submittedName>
</protein>
<dbReference type="InterPro" id="IPR025110">
    <property type="entry name" value="AMP-bd_C"/>
</dbReference>
<dbReference type="GO" id="GO:0071766">
    <property type="term" value="P:Actinobacterium-type cell wall biogenesis"/>
    <property type="evidence" value="ECO:0007669"/>
    <property type="project" value="UniProtKB-ARBA"/>
</dbReference>
<dbReference type="PROSITE" id="PS00455">
    <property type="entry name" value="AMP_BINDING"/>
    <property type="match status" value="2"/>
</dbReference>
<dbReference type="GO" id="GO:0005737">
    <property type="term" value="C:cytoplasm"/>
    <property type="evidence" value="ECO:0007669"/>
    <property type="project" value="TreeGrafter"/>
</dbReference>
<evidence type="ECO:0000256" key="1">
    <source>
        <dbReference type="ARBA" id="ARBA00001957"/>
    </source>
</evidence>
<dbReference type="Pfam" id="PF00668">
    <property type="entry name" value="Condensation"/>
    <property type="match status" value="1"/>
</dbReference>
<comment type="caution">
    <text evidence="10">The sequence shown here is derived from an EMBL/GenBank/DDBJ whole genome shotgun (WGS) entry which is preliminary data.</text>
</comment>
<dbReference type="InterPro" id="IPR009081">
    <property type="entry name" value="PP-bd_ACP"/>
</dbReference>
<dbReference type="Pfam" id="PF00881">
    <property type="entry name" value="Nitroreductase"/>
    <property type="match status" value="1"/>
</dbReference>
<dbReference type="InterPro" id="IPR020845">
    <property type="entry name" value="AMP-binding_CS"/>
</dbReference>
<dbReference type="InterPro" id="IPR045851">
    <property type="entry name" value="AMP-bd_C_sf"/>
</dbReference>
<evidence type="ECO:0000259" key="9">
    <source>
        <dbReference type="PROSITE" id="PS50075"/>
    </source>
</evidence>
<comment type="cofactor">
    <cofactor evidence="1">
        <name>pantetheine 4'-phosphate</name>
        <dbReference type="ChEBI" id="CHEBI:47942"/>
    </cofactor>
</comment>
<dbReference type="FunFam" id="3.40.50.12780:FF:000012">
    <property type="entry name" value="Non-ribosomal peptide synthetase"/>
    <property type="match status" value="1"/>
</dbReference>
<feature type="domain" description="Carrier" evidence="9">
    <location>
        <begin position="1943"/>
        <end position="2018"/>
    </location>
</feature>
<dbReference type="InterPro" id="IPR010071">
    <property type="entry name" value="AA_adenyl_dom"/>
</dbReference>
<dbReference type="InterPro" id="IPR000873">
    <property type="entry name" value="AMP-dep_synth/lig_dom"/>
</dbReference>
<dbReference type="GO" id="GO:0016874">
    <property type="term" value="F:ligase activity"/>
    <property type="evidence" value="ECO:0007669"/>
    <property type="project" value="UniProtKB-KW"/>
</dbReference>
<dbReference type="Pfam" id="PF00550">
    <property type="entry name" value="PP-binding"/>
    <property type="match status" value="2"/>
</dbReference>
<evidence type="ECO:0000256" key="8">
    <source>
        <dbReference type="ARBA" id="ARBA00023098"/>
    </source>
</evidence>
<dbReference type="RefSeq" id="WP_152754006.1">
    <property type="nucleotide sequence ID" value="NZ_SPSE01000054.1"/>
</dbReference>
<dbReference type="NCBIfam" id="TIGR03605">
    <property type="entry name" value="antibiot_sagB"/>
    <property type="match status" value="1"/>
</dbReference>
<evidence type="ECO:0000256" key="2">
    <source>
        <dbReference type="ARBA" id="ARBA00004924"/>
    </source>
</evidence>
<dbReference type="FunFam" id="3.30.559.10:FF:000023">
    <property type="entry name" value="Non-ribosomal peptide synthetase"/>
    <property type="match status" value="1"/>
</dbReference>
<evidence type="ECO:0000313" key="10">
    <source>
        <dbReference type="EMBL" id="MPQ64866.1"/>
    </source>
</evidence>
<organism evidence="10 11">
    <name type="scientific">Clostridium estertheticum</name>
    <dbReference type="NCBI Taxonomy" id="238834"/>
    <lineage>
        <taxon>Bacteria</taxon>
        <taxon>Bacillati</taxon>
        <taxon>Bacillota</taxon>
        <taxon>Clostridia</taxon>
        <taxon>Eubacteriales</taxon>
        <taxon>Clostridiaceae</taxon>
        <taxon>Clostridium</taxon>
    </lineage>
</organism>
<dbReference type="InterPro" id="IPR040097">
    <property type="entry name" value="FAAL/FAAC"/>
</dbReference>
<dbReference type="InterPro" id="IPR020051">
    <property type="entry name" value="SagB-type_dehydrogenase"/>
</dbReference>
<dbReference type="SUPFAM" id="SSF55469">
    <property type="entry name" value="FMN-dependent nitroreductase-like"/>
    <property type="match status" value="1"/>
</dbReference>
<dbReference type="InterPro" id="IPR036736">
    <property type="entry name" value="ACP-like_sf"/>
</dbReference>
<dbReference type="Gene3D" id="3.40.109.10">
    <property type="entry name" value="NADH Oxidase"/>
    <property type="match status" value="1"/>
</dbReference>
<dbReference type="FunFam" id="3.40.50.12780:FF:000013">
    <property type="entry name" value="Long-chain-fatty-acid--AMP ligase FadD32"/>
    <property type="match status" value="1"/>
</dbReference>
<dbReference type="Pfam" id="PF23024">
    <property type="entry name" value="AMP-dom_DIP2-like"/>
    <property type="match status" value="1"/>
</dbReference>
<dbReference type="CDD" id="cd19535">
    <property type="entry name" value="Cyc_NRPS"/>
    <property type="match status" value="1"/>
</dbReference>
<dbReference type="GO" id="GO:0043041">
    <property type="term" value="P:amino acid activation for nonribosomal peptide biosynthetic process"/>
    <property type="evidence" value="ECO:0007669"/>
    <property type="project" value="TreeGrafter"/>
</dbReference>
<dbReference type="CDD" id="cd02142">
    <property type="entry name" value="McbC_SagB-like_oxidoreductase"/>
    <property type="match status" value="1"/>
</dbReference>
<dbReference type="Gene3D" id="3.30.300.30">
    <property type="match status" value="2"/>
</dbReference>
<evidence type="ECO:0000256" key="7">
    <source>
        <dbReference type="ARBA" id="ARBA00022832"/>
    </source>
</evidence>
<evidence type="ECO:0000256" key="6">
    <source>
        <dbReference type="ARBA" id="ARBA00022598"/>
    </source>
</evidence>
<dbReference type="InterPro" id="IPR029479">
    <property type="entry name" value="Nitroreductase"/>
</dbReference>
<dbReference type="SUPFAM" id="SSF52777">
    <property type="entry name" value="CoA-dependent acyltransferases"/>
    <property type="match status" value="2"/>
</dbReference>
<name>A0A5N7IUS6_9CLOT</name>
<dbReference type="InterPro" id="IPR001242">
    <property type="entry name" value="Condensation_dom"/>
</dbReference>
<dbReference type="PROSITE" id="PS50075">
    <property type="entry name" value="CARRIER"/>
    <property type="match status" value="2"/>
</dbReference>
<dbReference type="GO" id="GO:0044550">
    <property type="term" value="P:secondary metabolite biosynthetic process"/>
    <property type="evidence" value="ECO:0007669"/>
    <property type="project" value="TreeGrafter"/>
</dbReference>
<evidence type="ECO:0000313" key="11">
    <source>
        <dbReference type="Proteomes" id="UP000342249"/>
    </source>
</evidence>
<dbReference type="Gene3D" id="3.30.559.10">
    <property type="entry name" value="Chloramphenicol acetyltransferase-like domain"/>
    <property type="match status" value="1"/>
</dbReference>
<dbReference type="GO" id="GO:0006631">
    <property type="term" value="P:fatty acid metabolic process"/>
    <property type="evidence" value="ECO:0007669"/>
    <property type="project" value="UniProtKB-KW"/>
</dbReference>
<evidence type="ECO:0000256" key="4">
    <source>
        <dbReference type="ARBA" id="ARBA00022450"/>
    </source>
</evidence>
<dbReference type="InterPro" id="IPR057737">
    <property type="entry name" value="Condensation_MtbB-like"/>
</dbReference>
<accession>A0A5N7IUS6</accession>
<evidence type="ECO:0000256" key="3">
    <source>
        <dbReference type="ARBA" id="ARBA00006432"/>
    </source>
</evidence>
<dbReference type="Gene3D" id="1.10.1200.10">
    <property type="entry name" value="ACP-like"/>
    <property type="match status" value="2"/>
</dbReference>
<dbReference type="InterPro" id="IPR023213">
    <property type="entry name" value="CAT-like_dom_sf"/>
</dbReference>
<comment type="pathway">
    <text evidence="2">Siderophore biosynthesis.</text>
</comment>
<dbReference type="FunFam" id="3.30.559.30:FF:000006">
    <property type="entry name" value="Yersiniabactin polyketide/non-ribosomal peptide synthetase"/>
    <property type="match status" value="1"/>
</dbReference>
<comment type="similarity">
    <text evidence="3">Belongs to the ATP-dependent AMP-binding enzyme family.</text>
</comment>
<dbReference type="Pfam" id="PF00501">
    <property type="entry name" value="AMP-binding"/>
    <property type="match status" value="2"/>
</dbReference>
<dbReference type="PANTHER" id="PTHR45527:SF10">
    <property type="entry name" value="PYOCHELIN SYNTHASE PCHF"/>
    <property type="match status" value="1"/>
</dbReference>
<dbReference type="GO" id="GO:0016491">
    <property type="term" value="F:oxidoreductase activity"/>
    <property type="evidence" value="ECO:0007669"/>
    <property type="project" value="InterPro"/>
</dbReference>
<sequence length="2054" mass="235152">MNKNLATSTELRKYESIIQILQMRAKTQPDDIAYTFLSFSYDDRIETSLTYGELDIRARKIATYLQKHNMVGERAVLLYPDAMEFIIAFYGCLYAKVIGVPLDPPVSKREIGRLLAIIKDSHAKIFLTESSNLENLEKSITQNLKDKLHWCATDKIKDISENDFYETQIITNQLAYLQYTSGSTSIPKGVMITHKNILHHMCITQLHFNNSSESVGVSWIPHYHDMGLIFAIIQPIYLGFKQYLMQPTSFVSNPYRFLKAISDYKATFFAMPNFAYDHCVNMITEDNIKNLDLSCIEIAVNGAEPISWTTINLFNEKFKKGGLKEGVVVPGYGLAEATLVVSISVLNKESTGVAMININRKKLEKNFIDIDDSIGNTISYCSSGVICDDINVKIVNLNTLEECVDQNIGEIWVSSDSVALGYWEKPETNEEVFNAYISNTREGPFLRTGDLGFLYKNNLYISGRIKDVIIIRGANYYPNDIEYTAGHSHMALASESCAAFTITENFSEQLYIAIEIKCFASKLEDYEEILESIRKKITETYGLKIYGILLLPFGSIPKTSNGKIQRSLCRENYLNQELRILFSSMLNKKGESVKQYHKIEDHESINQLIEKAEKKVSSIIAKLLKIDEEQIEKSRSLIALGMDSISLIVLKGIIDDEFKLSIDIAFLFDCNLRELAEKVVTNRRNRIENSKSQNLMSEIKMDKENCYKEFPLTDLQNAYWLGRNKEFELGGISPHAYMEVDVLDDLDNYLLNEAWQKLIKKHPMLRAVITKDGQQMILAEGTDYKIQYHDLRNNTKEEKNKKCEKIRQNLRSQIMQLDIWPWFEIHHTKLSTNESILHISIDLMIADIWSINILFKEWHKLYKNINCQFPVINTSFRDYCIELEKHKYTKAYNESEKYWENKINTLPQAPKLTMAKTPQELSSINFVHRSDILPEALWKVLKKKAANNGVTPSIVLMAAFSKILSMWSQSPRFSLNLTLFNRLGLHPDINNVIGDFTSVLILEVDNSKKQSFSQLAKCMQRQLAQDMQHRNYSGINVLRNLATQWQKKPKEAILPVVFTSALSNDETMVFQSEENFFGKCSTISQTPQVYLDHQVYESENNLIFSWDSVDELFPKNMIDDMFDTYKSYLSQLALNPKLWETEGASVLLDRQFRKRLEYNNTKAEESNDLIFSQFLRRAKDNPESIAIITSNHNITYGQLLNSSSYVANYLQGIGIKINNVVPVMINKGWEQVVAVLGITMAGAAYVCIDPDLPRERKDYLLEHCQSELIITQTNQINQIYKQYLAIDDSVLEKEEYTIEMNAKPDDLAYIVYTSGSTGKPKGVAISHKGAVNTIVDINTKFNITSKDRVLAISALSFDLSVYDIFGMLSAGGTIVIPNPFNERNPDHWIDMIEKYDVTIWNSVPSFLEMLVENLEVLNKKIVLRLILLSGDWIPVNLPERFWQINQSTKIISLGGATEASVWSVYYPIQYIDSIWTSIPYGMPLQNQTIYVLNENLSDCPDWVSGYIYIGGIGLATGYYRDKERTEASFIIHPETGERIYKTGDLGRFHPDGYIEFLGRKDFQVKIGGFRIELGEIETVLNSYRKVQRAVVNKIVNEEGNTTLAAYVVMNSIGKLEQEKLNEYYYDSEIISSDSSERIIDPYKRLLYKLKNPGLRIQENDKKWKEIKKNMVYLEDDSNMQDYTKRISTRQFIDKPLSFPEFSKFLSTLKKVDIDGMKRFRYGSAGGIYPVQVYIYVKAKKVEGVNEGFYYYQPFKNILIPIAKGEMICEDLHVESNKQIYNSSAFTIFLVGKLSAIKPLYGNKSKAFCLIESGLITQVLETSGMNLDIGICQIGMLADENRVIELLQLDKEHELLHVILAGKDNPDDLSRAFIKQSKEGKQDTTLDISNELKEYCTEKLPYYMIPTSFTVIEEIPLTSVGKVNYKALSVPKTKTENKGSSTLNFSNDMEVLVYNIFKEKSGVSELEINKSFFEIGISSLTITRAWREIVKQTEIDFPVIRIFEEPTIIALSSYLTQISKSNNDNKNEDGEFKVINDRVARQRAAITCRTNKANK</sequence>
<dbReference type="SUPFAM" id="SSF47336">
    <property type="entry name" value="ACP-like"/>
    <property type="match status" value="2"/>
</dbReference>